<reference evidence="1" key="1">
    <citation type="submission" date="2014-09" db="EMBL/GenBank/DDBJ databases">
        <authorList>
            <person name="Probst J Alexander"/>
        </authorList>
    </citation>
    <scope>NUCLEOTIDE SEQUENCE</scope>
</reference>
<dbReference type="InterPro" id="IPR043148">
    <property type="entry name" value="TagF_C"/>
</dbReference>
<sequence>MRTFIILEEKHIDITYKFIKNKNINFITIYAPEKLDRRILTNFKDMEFECISLTAEYSEEPLEWFKKWYSKPIIDGKNFKEIAVYNNLSLHWMFDMWLYEGRFYFKNIPQILSIVSSISKILQNSDQHLFFVDDKSDFSELLKETCTKKNIKFSTIKLPLLDRAKLSLRKVKEKNIYPYLRIFAKFSRYISRCIYWKYVCLLFDTKKERKNKEKIFIFSGDRWKKTYNIVYKKWIGGDEHFENIITYLYKKGYFIKFIDKSESTKVRHGIKEKIIRSEFEYMSYEGYISINIIFKVIFEALKLRKKYSNLINNEKFKESFEYEGINFYKIIKPKISFMFSMFLIEALFYIELAKKIVKVEKPDTIVTTGETNPVVRPLIFEAKRRGISIIAMQHGAIAPAIPDFNHENEDVQGEFLCPFPDKMLAYGEHHKKIYEECAKFPRSILLITGSSRYDFLICPDKVFDRKKIIKELNLDENKKLIVWLTDTTTSNDLVEIVFKAIKRLPELQIIIKMHPGEYDIKKYKVLIEKIGVDAKVAKDFNIYNIIYVSDAVLMEFSTAAIETTILNKPIIILNLSGGKDILPYVEESIALGIYKEEDLIINIKKVLYDKETQEKLKNAREKFVYEHAYLQDEKATERICNLIEEFINKNG</sequence>
<gene>
    <name evidence="1" type="ORF">MSIBF_A320004</name>
</gene>
<name>A0A098EC47_9ZZZZ</name>
<proteinExistence type="predicted"/>
<dbReference type="InterPro" id="IPR007554">
    <property type="entry name" value="Glycerophosphate_synth"/>
</dbReference>
<dbReference type="EMBL" id="CCXY01000246">
    <property type="protein sequence ID" value="CEG13086.1"/>
    <property type="molecule type" value="Genomic_DNA"/>
</dbReference>
<evidence type="ECO:0008006" key="2">
    <source>
        <dbReference type="Google" id="ProtNLM"/>
    </source>
</evidence>
<dbReference type="GO" id="GO:0016020">
    <property type="term" value="C:membrane"/>
    <property type="evidence" value="ECO:0007669"/>
    <property type="project" value="InterPro"/>
</dbReference>
<dbReference type="AlphaFoldDB" id="A0A098EC47"/>
<dbReference type="Pfam" id="PF04464">
    <property type="entry name" value="Glyphos_transf"/>
    <property type="match status" value="1"/>
</dbReference>
<protein>
    <recommendedName>
        <fullName evidence="2">UDP-N-acetylglucosamine 2-epimerase domain-containing protein</fullName>
    </recommendedName>
</protein>
<dbReference type="GO" id="GO:0047355">
    <property type="term" value="F:CDP-glycerol glycerophosphotransferase activity"/>
    <property type="evidence" value="ECO:0007669"/>
    <property type="project" value="InterPro"/>
</dbReference>
<dbReference type="Gene3D" id="3.40.50.12580">
    <property type="match status" value="1"/>
</dbReference>
<dbReference type="SUPFAM" id="SSF53756">
    <property type="entry name" value="UDP-Glycosyltransferase/glycogen phosphorylase"/>
    <property type="match status" value="1"/>
</dbReference>
<accession>A0A098EC47</accession>
<evidence type="ECO:0000313" key="1">
    <source>
        <dbReference type="EMBL" id="CEG13086.1"/>
    </source>
</evidence>
<organism evidence="1">
    <name type="scientific">groundwater metagenome</name>
    <dbReference type="NCBI Taxonomy" id="717931"/>
    <lineage>
        <taxon>unclassified sequences</taxon>
        <taxon>metagenomes</taxon>
        <taxon>ecological metagenomes</taxon>
    </lineage>
</organism>